<keyword evidence="2" id="KW-0812">Transmembrane</keyword>
<feature type="region of interest" description="Disordered" evidence="1">
    <location>
        <begin position="182"/>
        <end position="217"/>
    </location>
</feature>
<dbReference type="STRING" id="1118202.SAMN05443429_103192"/>
<dbReference type="AlphaFoldDB" id="A0A1M6DBZ3"/>
<evidence type="ECO:0000313" key="3">
    <source>
        <dbReference type="EMBL" id="SHI70784.1"/>
    </source>
</evidence>
<protein>
    <submittedName>
        <fullName evidence="3">Uncharacterized protein</fullName>
    </submittedName>
</protein>
<dbReference type="Proteomes" id="UP000184335">
    <property type="component" value="Unassembled WGS sequence"/>
</dbReference>
<dbReference type="EMBL" id="FQYI01000003">
    <property type="protein sequence ID" value="SHI70784.1"/>
    <property type="molecule type" value="Genomic_DNA"/>
</dbReference>
<feature type="transmembrane region" description="Helical" evidence="2">
    <location>
        <begin position="106"/>
        <end position="124"/>
    </location>
</feature>
<keyword evidence="2" id="KW-0472">Membrane</keyword>
<proteinExistence type="predicted"/>
<feature type="transmembrane region" description="Helical" evidence="2">
    <location>
        <begin position="75"/>
        <end position="94"/>
    </location>
</feature>
<reference evidence="3 4" key="1">
    <citation type="submission" date="2016-11" db="EMBL/GenBank/DDBJ databases">
        <authorList>
            <person name="Jaros S."/>
            <person name="Januszkiewicz K."/>
            <person name="Wedrychowicz H."/>
        </authorList>
    </citation>
    <scope>NUCLEOTIDE SEQUENCE [LARGE SCALE GENOMIC DNA]</scope>
    <source>
        <strain evidence="3 4">DSM 25479</strain>
    </source>
</reference>
<sequence length="217" mass="24167">MTSFELGYWIGIILVLVLGIVIAKYVGAKRYIGFGWSLFFLWTGGLIFGLLVLAFSSKLTEKPKRYFGGQKVTGWILAGFFGIGLLSLIVGLVDRPYIPVDDFGRVGQSIGVAIFLMGLGIYLVQSANFNIRYYSGQVLQQQTGTTYNINTQQLPQPNPFAYNGGHNAPQQQANVNFQNQTNNNLQNSKYQPPQQLTPNPQVKNKEFNDPNQLYGKS</sequence>
<evidence type="ECO:0000256" key="2">
    <source>
        <dbReference type="SAM" id="Phobius"/>
    </source>
</evidence>
<name>A0A1M6DBZ3_9FLAO</name>
<keyword evidence="4" id="KW-1185">Reference proteome</keyword>
<gene>
    <name evidence="3" type="ORF">SAMN05443429_103192</name>
</gene>
<organism evidence="3 4">
    <name type="scientific">Cruoricaptor ignavus</name>
    <dbReference type="NCBI Taxonomy" id="1118202"/>
    <lineage>
        <taxon>Bacteria</taxon>
        <taxon>Pseudomonadati</taxon>
        <taxon>Bacteroidota</taxon>
        <taxon>Flavobacteriia</taxon>
        <taxon>Flavobacteriales</taxon>
        <taxon>Weeksellaceae</taxon>
        <taxon>Cruoricaptor</taxon>
    </lineage>
</organism>
<feature type="transmembrane region" description="Helical" evidence="2">
    <location>
        <begin position="6"/>
        <end position="27"/>
    </location>
</feature>
<feature type="compositionally biased region" description="Polar residues" evidence="1">
    <location>
        <begin position="188"/>
        <end position="202"/>
    </location>
</feature>
<keyword evidence="2" id="KW-1133">Transmembrane helix</keyword>
<evidence type="ECO:0000256" key="1">
    <source>
        <dbReference type="SAM" id="MobiDB-lite"/>
    </source>
</evidence>
<evidence type="ECO:0000313" key="4">
    <source>
        <dbReference type="Proteomes" id="UP000184335"/>
    </source>
</evidence>
<feature type="transmembrane region" description="Helical" evidence="2">
    <location>
        <begin position="34"/>
        <end position="55"/>
    </location>
</feature>
<dbReference type="RefSeq" id="WP_073178941.1">
    <property type="nucleotide sequence ID" value="NZ_FQYI01000003.1"/>
</dbReference>
<accession>A0A1M6DBZ3</accession>